<dbReference type="AlphaFoldDB" id="A0A0C5BW23"/>
<sequence>MAILATGMVAPALPFSHADIIPPKHQTKIGISSEDIVCDSGLFKVIRTTSDSVACVKAKSVLKLIENGWAKTVNDKQVDEELLNKIINRKSIDLATINILETVPIKSKTGTSAPGKSIANYDVAFEICPSVPIYAPDVHISSDSETKHYELPGLVESGSCTLSATKIKASDAKSIKITLLNQGDISEKIVTLQTELDSLKEQLAKIRQSITRDNPETQKQGTKIAELRKQINDKREQLHRTLFAIHTPSTVKDKLNEMTFSGKIIEGNSASILSVLDSTPGLYHTVFEVCAGPTTIKLPVIKVTSDKQSLTLRLGDKITANSCQMTYVKIEADDKTSISVKPAGNSDSSNKASDLEVQISSLQNSLVKERQTLKSLIHNPDRPEDFAELFDAHVVKITELRNQISVAKAEFSKILYLTYN</sequence>
<keyword evidence="2" id="KW-1185">Reference proteome</keyword>
<reference evidence="1 2" key="3">
    <citation type="journal article" date="2019" name="Int. J. Syst. Evol. Microbiol.">
        <title>Nitrosopumilus adriaticus sp. nov. and Nitrosopumilus piranensis sp. nov., two ammonia-oxidizing archaea from the Adriatic Sea and members of the class Nitrososphaeria.</title>
        <authorList>
            <person name="Bayer B."/>
            <person name="Vojvoda J."/>
            <person name="Reinthaler T."/>
            <person name="Reyes C."/>
            <person name="Pinto M."/>
            <person name="Herndl G.J."/>
        </authorList>
    </citation>
    <scope>NUCLEOTIDE SEQUENCE [LARGE SCALE GENOMIC DNA]</scope>
    <source>
        <strain evidence="1 2">D3C</strain>
    </source>
</reference>
<name>A0A0C5BW23_9ARCH</name>
<dbReference type="Proteomes" id="UP000032027">
    <property type="component" value="Chromosome"/>
</dbReference>
<protein>
    <submittedName>
        <fullName evidence="1">Uncharacterized protein</fullName>
    </submittedName>
</protein>
<dbReference type="HOGENOM" id="CLU_632548_0_0_2"/>
<dbReference type="EMBL" id="CP010868">
    <property type="protein sequence ID" value="AJM92444.1"/>
    <property type="molecule type" value="Genomic_DNA"/>
</dbReference>
<reference evidence="2" key="1">
    <citation type="submission" date="2015-02" db="EMBL/GenBank/DDBJ databases">
        <title>Characterization of two novel Thaumarchaeota isolated from the Northern Adriatic Sea.</title>
        <authorList>
            <person name="Bayer B."/>
            <person name="Vojvoda J."/>
            <person name="Offre P."/>
            <person name="Srivastava A."/>
            <person name="Elisabeth N."/>
            <person name="Garcia J.A.L."/>
            <person name="Schleper C."/>
            <person name="Herndl G.J."/>
        </authorList>
    </citation>
    <scope>NUCLEOTIDE SEQUENCE [LARGE SCALE GENOMIC DNA]</scope>
    <source>
        <strain evidence="2">D3C</strain>
    </source>
</reference>
<evidence type="ECO:0000313" key="2">
    <source>
        <dbReference type="Proteomes" id="UP000032027"/>
    </source>
</evidence>
<accession>A0A0C5BW23</accession>
<dbReference type="STRING" id="1582439.NPIRD3C_1232"/>
<gene>
    <name evidence="1" type="ORF">NPIRD3C_1232</name>
</gene>
<dbReference type="PATRIC" id="fig|1582439.9.peg.1270"/>
<reference evidence="1 2" key="2">
    <citation type="journal article" date="2016" name="ISME J.">
        <title>Physiological and genomic characterization of two novel marine thaumarchaeal strains indicates niche differentiation.</title>
        <authorList>
            <person name="Bayer B."/>
            <person name="Vojvoda J."/>
            <person name="Offre P."/>
            <person name="Alves R.J."/>
            <person name="Elisabeth N.H."/>
            <person name="Garcia J.A."/>
            <person name="Volland J.M."/>
            <person name="Srivastava A."/>
            <person name="Schleper C."/>
            <person name="Herndl G.J."/>
        </authorList>
    </citation>
    <scope>NUCLEOTIDE SEQUENCE [LARGE SCALE GENOMIC DNA]</scope>
    <source>
        <strain evidence="1 2">D3C</strain>
    </source>
</reference>
<evidence type="ECO:0000313" key="1">
    <source>
        <dbReference type="EMBL" id="AJM92444.1"/>
    </source>
</evidence>
<organism evidence="1 2">
    <name type="scientific">Nitrosopumilus piranensis</name>
    <dbReference type="NCBI Taxonomy" id="1582439"/>
    <lineage>
        <taxon>Archaea</taxon>
        <taxon>Nitrososphaerota</taxon>
        <taxon>Nitrososphaeria</taxon>
        <taxon>Nitrosopumilales</taxon>
        <taxon>Nitrosopumilaceae</taxon>
        <taxon>Nitrosopumilus</taxon>
    </lineage>
</organism>
<dbReference type="KEGG" id="nid:NPIRD3C_1232"/>
<proteinExistence type="predicted"/>
<dbReference type="OrthoDB" id="3235at2157"/>